<dbReference type="Pfam" id="PF00535">
    <property type="entry name" value="Glycos_transf_2"/>
    <property type="match status" value="1"/>
</dbReference>
<accession>A0A2M6WXG5</accession>
<dbReference type="GO" id="GO:0016740">
    <property type="term" value="F:transferase activity"/>
    <property type="evidence" value="ECO:0007669"/>
    <property type="project" value="UniProtKB-KW"/>
</dbReference>
<sequence length="227" mass="24589">MHLAIVIPVYNESAVIKKVIAGLPKKIKGINQISVLTVDDGSTDNSASQINSTQAILISHPANLGVGCATATGLEAAKRIGADIAVTFDGDGQHNPSDISKVITPILNKKADLVIGTRLINAQGMPLYKKIGNFGLNFITFLLSRKWTSDSQSGFKAFSKNALWKMEFATAGYEFCSEIIIEAAHNKLKISEVPIKVIYNHYSKKKGQPFFNGVNIVVKLIFKKITG</sequence>
<comment type="caution">
    <text evidence="2">The sequence shown here is derived from an EMBL/GenBank/DDBJ whole genome shotgun (WGS) entry which is preliminary data.</text>
</comment>
<protein>
    <submittedName>
        <fullName evidence="2">Glycosyltransferase family 2 protein</fullName>
    </submittedName>
</protein>
<dbReference type="InterPro" id="IPR029044">
    <property type="entry name" value="Nucleotide-diphossugar_trans"/>
</dbReference>
<dbReference type="InterPro" id="IPR001173">
    <property type="entry name" value="Glyco_trans_2-like"/>
</dbReference>
<organism evidence="2 3">
    <name type="scientific">Candidatus Berkelbacteria bacterium CG10_big_fil_rev_8_21_14_0_10_41_12</name>
    <dbReference type="NCBI Taxonomy" id="1974513"/>
    <lineage>
        <taxon>Bacteria</taxon>
        <taxon>Candidatus Berkelbacteria</taxon>
    </lineage>
</organism>
<keyword evidence="2" id="KW-0808">Transferase</keyword>
<evidence type="ECO:0000313" key="2">
    <source>
        <dbReference type="EMBL" id="PIT97459.1"/>
    </source>
</evidence>
<gene>
    <name evidence="2" type="ORF">COT77_01315</name>
</gene>
<dbReference type="Gene3D" id="3.90.550.10">
    <property type="entry name" value="Spore Coat Polysaccharide Biosynthesis Protein SpsA, Chain A"/>
    <property type="match status" value="1"/>
</dbReference>
<dbReference type="PANTHER" id="PTHR48090">
    <property type="entry name" value="UNDECAPRENYL-PHOSPHATE 4-DEOXY-4-FORMAMIDO-L-ARABINOSE TRANSFERASE-RELATED"/>
    <property type="match status" value="1"/>
</dbReference>
<dbReference type="InterPro" id="IPR050256">
    <property type="entry name" value="Glycosyltransferase_2"/>
</dbReference>
<dbReference type="SUPFAM" id="SSF53448">
    <property type="entry name" value="Nucleotide-diphospho-sugar transferases"/>
    <property type="match status" value="1"/>
</dbReference>
<dbReference type="EMBL" id="PEZV01000009">
    <property type="protein sequence ID" value="PIT97459.1"/>
    <property type="molecule type" value="Genomic_DNA"/>
</dbReference>
<dbReference type="AlphaFoldDB" id="A0A2M6WXG5"/>
<feature type="domain" description="Glycosyltransferase 2-like" evidence="1">
    <location>
        <begin position="5"/>
        <end position="165"/>
    </location>
</feature>
<evidence type="ECO:0000259" key="1">
    <source>
        <dbReference type="Pfam" id="PF00535"/>
    </source>
</evidence>
<evidence type="ECO:0000313" key="3">
    <source>
        <dbReference type="Proteomes" id="UP000228596"/>
    </source>
</evidence>
<proteinExistence type="predicted"/>
<dbReference type="PANTHER" id="PTHR48090:SF7">
    <property type="entry name" value="RFBJ PROTEIN"/>
    <property type="match status" value="1"/>
</dbReference>
<dbReference type="CDD" id="cd04179">
    <property type="entry name" value="DPM_DPG-synthase_like"/>
    <property type="match status" value="1"/>
</dbReference>
<name>A0A2M6WXG5_9BACT</name>
<dbReference type="Proteomes" id="UP000228596">
    <property type="component" value="Unassembled WGS sequence"/>
</dbReference>
<reference evidence="3" key="1">
    <citation type="submission" date="2017-09" db="EMBL/GenBank/DDBJ databases">
        <title>Depth-based differentiation of microbial function through sediment-hosted aquifers and enrichment of novel symbionts in the deep terrestrial subsurface.</title>
        <authorList>
            <person name="Probst A.J."/>
            <person name="Ladd B."/>
            <person name="Jarett J.K."/>
            <person name="Geller-Mcgrath D.E."/>
            <person name="Sieber C.M.K."/>
            <person name="Emerson J.B."/>
            <person name="Anantharaman K."/>
            <person name="Thomas B.C."/>
            <person name="Malmstrom R."/>
            <person name="Stieglmeier M."/>
            <person name="Klingl A."/>
            <person name="Woyke T."/>
            <person name="Ryan C.M."/>
            <person name="Banfield J.F."/>
        </authorList>
    </citation>
    <scope>NUCLEOTIDE SEQUENCE [LARGE SCALE GENOMIC DNA]</scope>
</reference>